<feature type="compositionally biased region" description="Basic residues" evidence="1">
    <location>
        <begin position="7"/>
        <end position="21"/>
    </location>
</feature>
<dbReference type="EMBL" id="PDUG01000018">
    <property type="protein sequence ID" value="PIC12773.1"/>
    <property type="molecule type" value="Genomic_DNA"/>
</dbReference>
<protein>
    <submittedName>
        <fullName evidence="2">Uncharacterized protein</fullName>
    </submittedName>
</protein>
<name>A0A2G5SCX6_9PELO</name>
<evidence type="ECO:0000313" key="3">
    <source>
        <dbReference type="Proteomes" id="UP000230233"/>
    </source>
</evidence>
<organism evidence="2 3">
    <name type="scientific">Caenorhabditis nigoni</name>
    <dbReference type="NCBI Taxonomy" id="1611254"/>
    <lineage>
        <taxon>Eukaryota</taxon>
        <taxon>Metazoa</taxon>
        <taxon>Ecdysozoa</taxon>
        <taxon>Nematoda</taxon>
        <taxon>Chromadorea</taxon>
        <taxon>Rhabditida</taxon>
        <taxon>Rhabditina</taxon>
        <taxon>Rhabditomorpha</taxon>
        <taxon>Rhabditoidea</taxon>
        <taxon>Rhabditidae</taxon>
        <taxon>Peloderinae</taxon>
        <taxon>Caenorhabditis</taxon>
    </lineage>
</organism>
<proteinExistence type="predicted"/>
<keyword evidence="3" id="KW-1185">Reference proteome</keyword>
<evidence type="ECO:0000313" key="2">
    <source>
        <dbReference type="EMBL" id="PIC12773.1"/>
    </source>
</evidence>
<reference evidence="3" key="1">
    <citation type="submission" date="2017-10" db="EMBL/GenBank/DDBJ databases">
        <title>Rapid genome shrinkage in a self-fertile nematode reveals novel sperm competition proteins.</title>
        <authorList>
            <person name="Yin D."/>
            <person name="Schwarz E.M."/>
            <person name="Thomas C.G."/>
            <person name="Felde R.L."/>
            <person name="Korf I.F."/>
            <person name="Cutter A.D."/>
            <person name="Schartner C.M."/>
            <person name="Ralston E.J."/>
            <person name="Meyer B.J."/>
            <person name="Haag E.S."/>
        </authorList>
    </citation>
    <scope>NUCLEOTIDE SEQUENCE [LARGE SCALE GENOMIC DNA]</scope>
    <source>
        <strain evidence="3">JU1422</strain>
    </source>
</reference>
<dbReference type="AlphaFoldDB" id="A0A2G5SCX6"/>
<comment type="caution">
    <text evidence="2">The sequence shown here is derived from an EMBL/GenBank/DDBJ whole genome shotgun (WGS) entry which is preliminary data.</text>
</comment>
<evidence type="ECO:0000256" key="1">
    <source>
        <dbReference type="SAM" id="MobiDB-lite"/>
    </source>
</evidence>
<sequence length="72" mass="8007">MKQSLRTAKKFHGRATHRKRSPASVGHCVKATRGYDLYGKCSNRTGRAEDKIVVPAPEDQKSLPEISITVNQ</sequence>
<accession>A0A2G5SCX6</accession>
<feature type="region of interest" description="Disordered" evidence="1">
    <location>
        <begin position="1"/>
        <end position="25"/>
    </location>
</feature>
<gene>
    <name evidence="2" type="ORF">B9Z55_028152</name>
</gene>
<dbReference type="Proteomes" id="UP000230233">
    <property type="component" value="Unassembled WGS sequence"/>
</dbReference>